<keyword evidence="5 8" id="KW-1133">Transmembrane helix</keyword>
<evidence type="ECO:0000313" key="9">
    <source>
        <dbReference type="EMBL" id="SCL32123.1"/>
    </source>
</evidence>
<evidence type="ECO:0000256" key="2">
    <source>
        <dbReference type="ARBA" id="ARBA00007531"/>
    </source>
</evidence>
<evidence type="ECO:0000256" key="4">
    <source>
        <dbReference type="ARBA" id="ARBA00022692"/>
    </source>
</evidence>
<reference evidence="10" key="1">
    <citation type="submission" date="2016-06" db="EMBL/GenBank/DDBJ databases">
        <authorList>
            <person name="Varghese N."/>
            <person name="Submissions Spin"/>
        </authorList>
    </citation>
    <scope>NUCLEOTIDE SEQUENCE [LARGE SCALE GENOMIC DNA]</scope>
    <source>
        <strain evidence="10">DSM 45431</strain>
    </source>
</reference>
<feature type="region of interest" description="Disordered" evidence="7">
    <location>
        <begin position="90"/>
        <end position="118"/>
    </location>
</feature>
<keyword evidence="10" id="KW-1185">Reference proteome</keyword>
<sequence length="204" mass="20894">MTQPDGAGGRPGDDPTPAPWVAPDQWEPPWMAPTPPDPTAGASPHPPTEPTPVPAPTTRTVVIGLVLLLLACAGGGLMLLRRAATGPADPYRHVTDRPAGQPAVPPSISAPDEPPGPHAVSYEVTGTGRASVLYTKSASVTGIVSVTLPWRATLTLDAGEVTLRALTPQTPPEGFGCRLVIDGVTVVDSTPDESDAVTCQLSPA</sequence>
<feature type="region of interest" description="Disordered" evidence="7">
    <location>
        <begin position="1"/>
        <end position="55"/>
    </location>
</feature>
<feature type="compositionally biased region" description="Pro residues" evidence="7">
    <location>
        <begin position="30"/>
        <end position="55"/>
    </location>
</feature>
<protein>
    <submittedName>
        <fullName evidence="9">Membrane protein</fullName>
    </submittedName>
</protein>
<dbReference type="Proteomes" id="UP000199413">
    <property type="component" value="Unassembled WGS sequence"/>
</dbReference>
<dbReference type="Pfam" id="PF05423">
    <property type="entry name" value="Mycobact_memb"/>
    <property type="match status" value="1"/>
</dbReference>
<evidence type="ECO:0000256" key="5">
    <source>
        <dbReference type="ARBA" id="ARBA00022989"/>
    </source>
</evidence>
<organism evidence="9 10">
    <name type="scientific">Micromonospora rhizosphaerae</name>
    <dbReference type="NCBI Taxonomy" id="568872"/>
    <lineage>
        <taxon>Bacteria</taxon>
        <taxon>Bacillati</taxon>
        <taxon>Actinomycetota</taxon>
        <taxon>Actinomycetes</taxon>
        <taxon>Micromonosporales</taxon>
        <taxon>Micromonosporaceae</taxon>
        <taxon>Micromonospora</taxon>
    </lineage>
</organism>
<keyword evidence="6 8" id="KW-0472">Membrane</keyword>
<feature type="transmembrane region" description="Helical" evidence="8">
    <location>
        <begin position="61"/>
        <end position="80"/>
    </location>
</feature>
<accession>A0A1C6SS58</accession>
<dbReference type="InterPro" id="IPR008693">
    <property type="entry name" value="MmpS"/>
</dbReference>
<dbReference type="GO" id="GO:0005886">
    <property type="term" value="C:plasma membrane"/>
    <property type="evidence" value="ECO:0007669"/>
    <property type="project" value="UniProtKB-SubCell"/>
</dbReference>
<dbReference type="EMBL" id="FMHV01000002">
    <property type="protein sequence ID" value="SCL32123.1"/>
    <property type="molecule type" value="Genomic_DNA"/>
</dbReference>
<dbReference type="AlphaFoldDB" id="A0A1C6SS58"/>
<keyword evidence="3" id="KW-1003">Cell membrane</keyword>
<evidence type="ECO:0000313" key="10">
    <source>
        <dbReference type="Proteomes" id="UP000199413"/>
    </source>
</evidence>
<name>A0A1C6SS58_9ACTN</name>
<comment type="subcellular location">
    <subcellularLocation>
        <location evidence="1">Cell membrane</location>
    </subcellularLocation>
</comment>
<evidence type="ECO:0000256" key="1">
    <source>
        <dbReference type="ARBA" id="ARBA00004236"/>
    </source>
</evidence>
<evidence type="ECO:0000256" key="8">
    <source>
        <dbReference type="SAM" id="Phobius"/>
    </source>
</evidence>
<evidence type="ECO:0000256" key="6">
    <source>
        <dbReference type="ARBA" id="ARBA00023136"/>
    </source>
</evidence>
<dbReference type="InterPro" id="IPR038468">
    <property type="entry name" value="MmpS_C"/>
</dbReference>
<keyword evidence="4 8" id="KW-0812">Transmembrane</keyword>
<feature type="compositionally biased region" description="Gly residues" evidence="7">
    <location>
        <begin position="1"/>
        <end position="10"/>
    </location>
</feature>
<evidence type="ECO:0000256" key="7">
    <source>
        <dbReference type="SAM" id="MobiDB-lite"/>
    </source>
</evidence>
<proteinExistence type="inferred from homology"/>
<comment type="similarity">
    <text evidence="2">Belongs to the MmpS family.</text>
</comment>
<evidence type="ECO:0000256" key="3">
    <source>
        <dbReference type="ARBA" id="ARBA00022475"/>
    </source>
</evidence>
<gene>
    <name evidence="9" type="ORF">GA0070624_4403</name>
</gene>
<dbReference type="Gene3D" id="2.60.40.2880">
    <property type="entry name" value="MmpS1-5, C-terminal soluble domain"/>
    <property type="match status" value="1"/>
</dbReference>